<keyword evidence="3" id="KW-1185">Reference proteome</keyword>
<dbReference type="RefSeq" id="WP_089284930.1">
    <property type="nucleotide sequence ID" value="NZ_FZOJ01000034.1"/>
</dbReference>
<dbReference type="EMBL" id="FZOJ01000034">
    <property type="protein sequence ID" value="SNT03145.1"/>
    <property type="molecule type" value="Genomic_DNA"/>
</dbReference>
<dbReference type="Proteomes" id="UP000198304">
    <property type="component" value="Unassembled WGS sequence"/>
</dbReference>
<sequence>MKRIDRILNHFEYKKNLEKNIEMEKDRVYCCHNLQHFFDVARVGYIIALEKKLQISKEMIYAAALLHDIGKWRQYAEGIDHAFVSAEIAEGILKDCCFQQEEREMILEAIKKHRKGKNLVTELDWILYEGDKQSRLCIQCKGIKDCKRFMGKEQPIVAY</sequence>
<evidence type="ECO:0000313" key="2">
    <source>
        <dbReference type="EMBL" id="SNT03145.1"/>
    </source>
</evidence>
<reference evidence="3" key="1">
    <citation type="submission" date="2017-06" db="EMBL/GenBank/DDBJ databases">
        <authorList>
            <person name="Varghese N."/>
            <person name="Submissions S."/>
        </authorList>
    </citation>
    <scope>NUCLEOTIDE SEQUENCE [LARGE SCALE GENOMIC DNA]</scope>
    <source>
        <strain evidence="3">SCA</strain>
    </source>
</reference>
<dbReference type="CDD" id="cd00077">
    <property type="entry name" value="HDc"/>
    <property type="match status" value="1"/>
</dbReference>
<dbReference type="InterPro" id="IPR003607">
    <property type="entry name" value="HD/PDEase_dom"/>
</dbReference>
<dbReference type="AlphaFoldDB" id="A0A239JBF7"/>
<feature type="domain" description="HD" evidence="1">
    <location>
        <begin position="34"/>
        <end position="131"/>
    </location>
</feature>
<evidence type="ECO:0000313" key="3">
    <source>
        <dbReference type="Proteomes" id="UP000198304"/>
    </source>
</evidence>
<dbReference type="OrthoDB" id="1669667at2"/>
<organism evidence="2 3">
    <name type="scientific">Anaerovirgula multivorans</name>
    <dbReference type="NCBI Taxonomy" id="312168"/>
    <lineage>
        <taxon>Bacteria</taxon>
        <taxon>Bacillati</taxon>
        <taxon>Bacillota</taxon>
        <taxon>Clostridia</taxon>
        <taxon>Peptostreptococcales</taxon>
        <taxon>Natronincolaceae</taxon>
        <taxon>Anaerovirgula</taxon>
    </lineage>
</organism>
<dbReference type="Pfam" id="PF01966">
    <property type="entry name" value="HD"/>
    <property type="match status" value="1"/>
</dbReference>
<dbReference type="InterPro" id="IPR006674">
    <property type="entry name" value="HD_domain"/>
</dbReference>
<proteinExistence type="predicted"/>
<dbReference type="InterPro" id="IPR006675">
    <property type="entry name" value="HDIG_dom"/>
</dbReference>
<name>A0A239JBF7_9FIRM</name>
<dbReference type="NCBIfam" id="TIGR00277">
    <property type="entry name" value="HDIG"/>
    <property type="match status" value="1"/>
</dbReference>
<evidence type="ECO:0000259" key="1">
    <source>
        <dbReference type="Pfam" id="PF01966"/>
    </source>
</evidence>
<dbReference type="SUPFAM" id="SSF109604">
    <property type="entry name" value="HD-domain/PDEase-like"/>
    <property type="match status" value="1"/>
</dbReference>
<gene>
    <name evidence="2" type="ORF">SAMN05446037_103439</name>
</gene>
<dbReference type="Gene3D" id="1.10.3210.10">
    <property type="entry name" value="Hypothetical protein af1432"/>
    <property type="match status" value="1"/>
</dbReference>
<protein>
    <recommendedName>
        <fullName evidence="1">HD domain-containing protein</fullName>
    </recommendedName>
</protein>
<accession>A0A239JBF7</accession>